<keyword evidence="3" id="KW-1185">Reference proteome</keyword>
<dbReference type="KEGG" id="vg:55815396"/>
<evidence type="ECO:0000256" key="1">
    <source>
        <dbReference type="SAM" id="MobiDB-lite"/>
    </source>
</evidence>
<dbReference type="RefSeq" id="YP_009885990.1">
    <property type="nucleotide sequence ID" value="NC_049489.1"/>
</dbReference>
<proteinExistence type="predicted"/>
<reference evidence="2 3" key="1">
    <citation type="submission" date="2019-11" db="EMBL/GenBank/DDBJ databases">
        <authorList>
            <person name="Donovan J."/>
            <person name="Schaffer R."/>
            <person name="Bae M.S."/>
            <person name="Gitobu P.N."/>
            <person name="Guan P."/>
            <person name="Olavarrieta M.P."/>
            <person name="Perez Cortez K."/>
            <person name="Tozier F.G."/>
            <person name="Vasilopoulos H."/>
            <person name="Zhang S."/>
            <person name="Kapinos A."/>
            <person name="Freise A.C."/>
            <person name="Moberg-Parker J."/>
            <person name="Garlena R.A."/>
            <person name="Russell D.A."/>
            <person name="Pope W.H."/>
            <person name="Jacobs-Sera D."/>
            <person name="Hatfull G.F."/>
        </authorList>
    </citation>
    <scope>NUCLEOTIDE SEQUENCE [LARGE SCALE GENOMIC DNA]</scope>
</reference>
<organism evidence="2 3">
    <name type="scientific">Arthrobacter phage DrYang</name>
    <dbReference type="NCBI Taxonomy" id="2686080"/>
    <lineage>
        <taxon>Viruses</taxon>
        <taxon>Duplodnaviria</taxon>
        <taxon>Heunggongvirae</taxon>
        <taxon>Uroviricota</taxon>
        <taxon>Caudoviricetes</taxon>
        <taxon>Klausavirus</taxon>
        <taxon>Klausavirus dryang</taxon>
    </lineage>
</organism>
<dbReference type="Proteomes" id="UP000438167">
    <property type="component" value="Segment"/>
</dbReference>
<evidence type="ECO:0000313" key="2">
    <source>
        <dbReference type="EMBL" id="QGZ17167.1"/>
    </source>
</evidence>
<accession>A0A6B9JKP4</accession>
<sequence length="146" mass="16099">MTIAPITQAEIDNVVVTREGSTLRATTDLLKVTASMEDSPATIRTRATLLLALANYIDNPPLPPFEFPKRHAAVIVANTPMIDGRTYPARFTRIEDSGWFSAAYGWKTEDALRRDFENLRVVFEGVEPDPTIEGEPPAPGEQAVTE</sequence>
<gene>
    <name evidence="2" type="primary">68</name>
    <name evidence="2" type="ORF">SEA_DRYANG_68</name>
</gene>
<evidence type="ECO:0000313" key="3">
    <source>
        <dbReference type="Proteomes" id="UP000438167"/>
    </source>
</evidence>
<dbReference type="GeneID" id="55815396"/>
<protein>
    <submittedName>
        <fullName evidence="2">Uncharacterized protein</fullName>
    </submittedName>
</protein>
<name>A0A6B9JKP4_9CAUD</name>
<dbReference type="EMBL" id="MN703411">
    <property type="protein sequence ID" value="QGZ17167.1"/>
    <property type="molecule type" value="Genomic_DNA"/>
</dbReference>
<feature type="region of interest" description="Disordered" evidence="1">
    <location>
        <begin position="127"/>
        <end position="146"/>
    </location>
</feature>